<organism evidence="1">
    <name type="scientific">bioreactor metagenome</name>
    <dbReference type="NCBI Taxonomy" id="1076179"/>
    <lineage>
        <taxon>unclassified sequences</taxon>
        <taxon>metagenomes</taxon>
        <taxon>ecological metagenomes</taxon>
    </lineage>
</organism>
<protein>
    <submittedName>
        <fullName evidence="1">Uncharacterized protein</fullName>
    </submittedName>
</protein>
<sequence>MPAGRISIVADINPGSVAFEQFGLLRCKGSAQAGHRVIHAVLIKARHIHIPLYHNQIAGAFPLLQIQSVEVIAFVEDGGIAGIEVLRRFVSHRPGPKAYHPAICSDNGENDAVPIGVVDPALFPPNSQTGL</sequence>
<name>A0A645DK87_9ZZZZ</name>
<evidence type="ECO:0000313" key="1">
    <source>
        <dbReference type="EMBL" id="MPM89716.1"/>
    </source>
</evidence>
<gene>
    <name evidence="1" type="ORF">SDC9_136828</name>
</gene>
<dbReference type="EMBL" id="VSSQ01037109">
    <property type="protein sequence ID" value="MPM89716.1"/>
    <property type="molecule type" value="Genomic_DNA"/>
</dbReference>
<reference evidence="1" key="1">
    <citation type="submission" date="2019-08" db="EMBL/GenBank/DDBJ databases">
        <authorList>
            <person name="Kucharzyk K."/>
            <person name="Murdoch R.W."/>
            <person name="Higgins S."/>
            <person name="Loffler F."/>
        </authorList>
    </citation>
    <scope>NUCLEOTIDE SEQUENCE</scope>
</reference>
<dbReference type="AlphaFoldDB" id="A0A645DK87"/>
<accession>A0A645DK87</accession>
<comment type="caution">
    <text evidence="1">The sequence shown here is derived from an EMBL/GenBank/DDBJ whole genome shotgun (WGS) entry which is preliminary data.</text>
</comment>
<proteinExistence type="predicted"/>